<dbReference type="Gene3D" id="3.30.70.20">
    <property type="match status" value="1"/>
</dbReference>
<organism evidence="2 3">
    <name type="scientific">candidate division WWE3 bacterium RIFCSPHIGHO2_01_FULL_35_17</name>
    <dbReference type="NCBI Taxonomy" id="1802614"/>
    <lineage>
        <taxon>Bacteria</taxon>
        <taxon>Katanobacteria</taxon>
    </lineage>
</organism>
<dbReference type="SUPFAM" id="SSF54862">
    <property type="entry name" value="4Fe-4S ferredoxins"/>
    <property type="match status" value="1"/>
</dbReference>
<dbReference type="EMBL" id="MEUX01000006">
    <property type="protein sequence ID" value="OGC47946.1"/>
    <property type="molecule type" value="Genomic_DNA"/>
</dbReference>
<protein>
    <recommendedName>
        <fullName evidence="4">Ferredoxin</fullName>
    </recommendedName>
</protein>
<evidence type="ECO:0008006" key="4">
    <source>
        <dbReference type="Google" id="ProtNLM"/>
    </source>
</evidence>
<proteinExistence type="predicted"/>
<dbReference type="InterPro" id="IPR052395">
    <property type="entry name" value="ET_Ferredoxin"/>
</dbReference>
<accession>A0A1F4USR2</accession>
<gene>
    <name evidence="2" type="ORF">A2713_02355</name>
</gene>
<sequence>MSENIQTIKKDNIEIRVLRETCISAGPCTVYAPNTFDIDDEGIAIIKAGNWDEFEKIVDAAKSCPVMAIEVYKDGKKVYPEN</sequence>
<evidence type="ECO:0000313" key="3">
    <source>
        <dbReference type="Proteomes" id="UP000176444"/>
    </source>
</evidence>
<dbReference type="PANTHER" id="PTHR39163:SF1">
    <property type="entry name" value="FERREDOXIN"/>
    <property type="match status" value="1"/>
</dbReference>
<dbReference type="AlphaFoldDB" id="A0A1F4USR2"/>
<dbReference type="PANTHER" id="PTHR39163">
    <property type="entry name" value="FERREDOXIN"/>
    <property type="match status" value="1"/>
</dbReference>
<evidence type="ECO:0000313" key="2">
    <source>
        <dbReference type="EMBL" id="OGC47946.1"/>
    </source>
</evidence>
<dbReference type="Proteomes" id="UP000176444">
    <property type="component" value="Unassembled WGS sequence"/>
</dbReference>
<name>A0A1F4USR2_UNCKA</name>
<evidence type="ECO:0000256" key="1">
    <source>
        <dbReference type="ARBA" id="ARBA00001966"/>
    </source>
</evidence>
<dbReference type="Pfam" id="PF13370">
    <property type="entry name" value="Fer4_13"/>
    <property type="match status" value="1"/>
</dbReference>
<reference evidence="2 3" key="1">
    <citation type="journal article" date="2016" name="Nat. Commun.">
        <title>Thousands of microbial genomes shed light on interconnected biogeochemical processes in an aquifer system.</title>
        <authorList>
            <person name="Anantharaman K."/>
            <person name="Brown C.T."/>
            <person name="Hug L.A."/>
            <person name="Sharon I."/>
            <person name="Castelle C.J."/>
            <person name="Probst A.J."/>
            <person name="Thomas B.C."/>
            <person name="Singh A."/>
            <person name="Wilkins M.J."/>
            <person name="Karaoz U."/>
            <person name="Brodie E.L."/>
            <person name="Williams K.H."/>
            <person name="Hubbard S.S."/>
            <person name="Banfield J.F."/>
        </authorList>
    </citation>
    <scope>NUCLEOTIDE SEQUENCE [LARGE SCALE GENOMIC DNA]</scope>
</reference>
<comment type="caution">
    <text evidence="2">The sequence shown here is derived from an EMBL/GenBank/DDBJ whole genome shotgun (WGS) entry which is preliminary data.</text>
</comment>
<comment type="cofactor">
    <cofactor evidence="1">
        <name>[4Fe-4S] cluster</name>
        <dbReference type="ChEBI" id="CHEBI:49883"/>
    </cofactor>
</comment>